<gene>
    <name evidence="3" type="ORF">PTSG_01190</name>
</gene>
<dbReference type="GeneID" id="16077757"/>
<dbReference type="PANTHER" id="PTHR13173:SF10">
    <property type="entry name" value="WW DOMAIN-BINDING PROTEIN 4"/>
    <property type="match status" value="1"/>
</dbReference>
<feature type="compositionally biased region" description="Basic and acidic residues" evidence="1">
    <location>
        <begin position="300"/>
        <end position="310"/>
    </location>
</feature>
<dbReference type="PANTHER" id="PTHR13173">
    <property type="entry name" value="WW DOMAIN BINDING PROTEIN 4"/>
    <property type="match status" value="1"/>
</dbReference>
<dbReference type="GO" id="GO:0000398">
    <property type="term" value="P:mRNA splicing, via spliceosome"/>
    <property type="evidence" value="ECO:0007669"/>
    <property type="project" value="InterPro"/>
</dbReference>
<feature type="compositionally biased region" description="Basic and acidic residues" evidence="1">
    <location>
        <begin position="238"/>
        <end position="248"/>
    </location>
</feature>
<feature type="compositionally biased region" description="Basic and acidic residues" evidence="1">
    <location>
        <begin position="255"/>
        <end position="275"/>
    </location>
</feature>
<dbReference type="OrthoDB" id="191651at2759"/>
<dbReference type="KEGG" id="sre:PTSG_01190"/>
<organism evidence="4">
    <name type="scientific">Salpingoeca rosetta (strain ATCC 50818 / BSB-021)</name>
    <dbReference type="NCBI Taxonomy" id="946362"/>
    <lineage>
        <taxon>Eukaryota</taxon>
        <taxon>Choanoflagellata</taxon>
        <taxon>Craspedida</taxon>
        <taxon>Salpingoecidae</taxon>
        <taxon>Salpingoeca</taxon>
    </lineage>
</organism>
<dbReference type="RefSeq" id="XP_004997162.1">
    <property type="nucleotide sequence ID" value="XM_004997105.1"/>
</dbReference>
<dbReference type="Gene3D" id="2.20.70.10">
    <property type="match status" value="1"/>
</dbReference>
<dbReference type="InterPro" id="IPR040023">
    <property type="entry name" value="WBP4"/>
</dbReference>
<proteinExistence type="predicted"/>
<dbReference type="OMA" id="QIHERGK"/>
<feature type="region of interest" description="Disordered" evidence="1">
    <location>
        <begin position="102"/>
        <end position="155"/>
    </location>
</feature>
<dbReference type="AlphaFoldDB" id="F2U127"/>
<evidence type="ECO:0000313" key="3">
    <source>
        <dbReference type="EMBL" id="EGD80601.1"/>
    </source>
</evidence>
<dbReference type="InterPro" id="IPR001202">
    <property type="entry name" value="WW_dom"/>
</dbReference>
<dbReference type="Gene3D" id="3.90.1420.10">
    <property type="entry name" value="Rubisco LSMT, substrate-binding domain"/>
    <property type="match status" value="1"/>
</dbReference>
<reference evidence="3" key="1">
    <citation type="submission" date="2009-08" db="EMBL/GenBank/DDBJ databases">
        <title>Annotation of Salpingoeca rosetta.</title>
        <authorList>
            <consortium name="The Broad Institute Genome Sequencing Platform"/>
            <person name="Russ C."/>
            <person name="Cuomo C."/>
            <person name="Burger G."/>
            <person name="Gray M.W."/>
            <person name="Holland P.W.H."/>
            <person name="King N."/>
            <person name="Lang F.B.F."/>
            <person name="Roger A.J."/>
            <person name="Ruiz-Trillo I."/>
            <person name="Young S.K."/>
            <person name="Zeng Q."/>
            <person name="Gargeya S."/>
            <person name="Alvarado L."/>
            <person name="Berlin A."/>
            <person name="Chapman S.B."/>
            <person name="Chen Z."/>
            <person name="Freedman E."/>
            <person name="Gellesch M."/>
            <person name="Goldberg J."/>
            <person name="Griggs A."/>
            <person name="Gujja S."/>
            <person name="Heilman E."/>
            <person name="Heiman D."/>
            <person name="Howarth C."/>
            <person name="Mehta T."/>
            <person name="Neiman D."/>
            <person name="Pearson M."/>
            <person name="Roberts A."/>
            <person name="Saif S."/>
            <person name="Shea T."/>
            <person name="Shenoy N."/>
            <person name="Sisk P."/>
            <person name="Stolte C."/>
            <person name="Sykes S."/>
            <person name="White J."/>
            <person name="Yandava C."/>
            <person name="Haas B."/>
            <person name="Nusbaum C."/>
            <person name="Birren B."/>
        </authorList>
    </citation>
    <scope>NUCLEOTIDE SEQUENCE [LARGE SCALE GENOMIC DNA]</scope>
    <source>
        <strain evidence="3">ATCC 50818</strain>
    </source>
</reference>
<dbReference type="STRING" id="946362.F2U127"/>
<feature type="compositionally biased region" description="Basic residues" evidence="1">
    <location>
        <begin position="311"/>
        <end position="328"/>
    </location>
</feature>
<feature type="region of interest" description="Disordered" evidence="1">
    <location>
        <begin position="216"/>
        <end position="328"/>
    </location>
</feature>
<dbReference type="PROSITE" id="PS50020">
    <property type="entry name" value="WW_DOMAIN_2"/>
    <property type="match status" value="1"/>
</dbReference>
<dbReference type="GO" id="GO:0071011">
    <property type="term" value="C:precatalytic spliceosome"/>
    <property type="evidence" value="ECO:0007669"/>
    <property type="project" value="TreeGrafter"/>
</dbReference>
<accession>F2U127</accession>
<sequence length="328" mass="35236">MCVGTNGELLEEQSSQVLRVLQLLSIEFHESGKRHKENVAQRLKESRQNFVKRQKDESSLKKMLDQAKQDALKSLGQSMHSNPNLLKDTSLASISAKDRAAFMAASEASKPQPEQQQQQQQQQWKSTLSRLDADESMAKASTSATAATTTAATTTTTATATTATTTTASTLQYGQFYQDPNGWMKCDAGNGMYYYYNVNTKVSTWARPAEFVEAASGASKGGSDASKGGNGTEGAAAVDEKEKKKEGDEAGLGDGTKEGVEDAKKESGGDEDQKAAETAAPANPHGWVTVETKKPTAAAEKAEGDDGTEKSRKKSKNKNKKKRDGSVY</sequence>
<feature type="domain" description="WW" evidence="2">
    <location>
        <begin position="177"/>
        <end position="210"/>
    </location>
</feature>
<dbReference type="Pfam" id="PF00397">
    <property type="entry name" value="WW"/>
    <property type="match status" value="1"/>
</dbReference>
<dbReference type="SUPFAM" id="SSF51045">
    <property type="entry name" value="WW domain"/>
    <property type="match status" value="1"/>
</dbReference>
<dbReference type="Proteomes" id="UP000007799">
    <property type="component" value="Unassembled WGS sequence"/>
</dbReference>
<dbReference type="CDD" id="cd00201">
    <property type="entry name" value="WW"/>
    <property type="match status" value="1"/>
</dbReference>
<dbReference type="InterPro" id="IPR036020">
    <property type="entry name" value="WW_dom_sf"/>
</dbReference>
<name>F2U127_SALR5</name>
<feature type="compositionally biased region" description="Low complexity" evidence="1">
    <location>
        <begin position="216"/>
        <end position="237"/>
    </location>
</feature>
<evidence type="ECO:0000313" key="4">
    <source>
        <dbReference type="Proteomes" id="UP000007799"/>
    </source>
</evidence>
<keyword evidence="4" id="KW-1185">Reference proteome</keyword>
<feature type="compositionally biased region" description="Low complexity" evidence="1">
    <location>
        <begin position="140"/>
        <end position="155"/>
    </location>
</feature>
<dbReference type="InParanoid" id="F2U127"/>
<dbReference type="EMBL" id="GL832958">
    <property type="protein sequence ID" value="EGD80601.1"/>
    <property type="molecule type" value="Genomic_DNA"/>
</dbReference>
<dbReference type="GO" id="GO:0003723">
    <property type="term" value="F:RNA binding"/>
    <property type="evidence" value="ECO:0007669"/>
    <property type="project" value="TreeGrafter"/>
</dbReference>
<protein>
    <recommendedName>
        <fullName evidence="2">WW domain-containing protein</fullName>
    </recommendedName>
</protein>
<evidence type="ECO:0000259" key="2">
    <source>
        <dbReference type="PROSITE" id="PS50020"/>
    </source>
</evidence>
<evidence type="ECO:0000256" key="1">
    <source>
        <dbReference type="SAM" id="MobiDB-lite"/>
    </source>
</evidence>
<dbReference type="InterPro" id="IPR036464">
    <property type="entry name" value="Rubisco_LSMT_subst-bd_sf"/>
</dbReference>
<dbReference type="PROSITE" id="PS01159">
    <property type="entry name" value="WW_DOMAIN_1"/>
    <property type="match status" value="1"/>
</dbReference>
<dbReference type="SMART" id="SM00456">
    <property type="entry name" value="WW"/>
    <property type="match status" value="1"/>
</dbReference>